<dbReference type="EMBL" id="KZ679133">
    <property type="protein sequence ID" value="PTB75655.1"/>
    <property type="molecule type" value="Genomic_DNA"/>
</dbReference>
<reference evidence="1 2" key="1">
    <citation type="submission" date="2016-07" db="EMBL/GenBank/DDBJ databases">
        <title>Multiple horizontal gene transfer events from other fungi enriched the ability of initially mycotrophic Trichoderma (Ascomycota) to feed on dead plant biomass.</title>
        <authorList>
            <consortium name="DOE Joint Genome Institute"/>
            <person name="Aerts A."/>
            <person name="Atanasova L."/>
            <person name="Chenthamara K."/>
            <person name="Zhang J."/>
            <person name="Grujic M."/>
            <person name="Henrissat B."/>
            <person name="Kuo A."/>
            <person name="Salamov A."/>
            <person name="Lipzen A."/>
            <person name="Labutti K."/>
            <person name="Barry K."/>
            <person name="Miao Y."/>
            <person name="Rahimi M.J."/>
            <person name="Shen Q."/>
            <person name="Grigoriev I.V."/>
            <person name="Kubicek C.P."/>
            <person name="Druzhinina I.S."/>
        </authorList>
    </citation>
    <scope>NUCLEOTIDE SEQUENCE [LARGE SCALE GENOMIC DNA]</scope>
    <source>
        <strain evidence="1 2">ATCC 18648</strain>
    </source>
</reference>
<dbReference type="AlphaFoldDB" id="A0A2T4C2B2"/>
<dbReference type="Proteomes" id="UP000240760">
    <property type="component" value="Unassembled WGS sequence"/>
</dbReference>
<proteinExistence type="predicted"/>
<evidence type="ECO:0000313" key="1">
    <source>
        <dbReference type="EMBL" id="PTB75655.1"/>
    </source>
</evidence>
<evidence type="ECO:0000313" key="2">
    <source>
        <dbReference type="Proteomes" id="UP000240760"/>
    </source>
</evidence>
<sequence>MRARKDGEPVCALISIRGNWSVLLFVSVENAHHGADRNRGDVDGRIVSEVIHADWRRRAQYNHYHAANRILYAGYGFVFLFPLRSCQ</sequence>
<organism evidence="1 2">
    <name type="scientific">Trichoderma longibrachiatum ATCC 18648</name>
    <dbReference type="NCBI Taxonomy" id="983965"/>
    <lineage>
        <taxon>Eukaryota</taxon>
        <taxon>Fungi</taxon>
        <taxon>Dikarya</taxon>
        <taxon>Ascomycota</taxon>
        <taxon>Pezizomycotina</taxon>
        <taxon>Sordariomycetes</taxon>
        <taxon>Hypocreomycetidae</taxon>
        <taxon>Hypocreales</taxon>
        <taxon>Hypocreaceae</taxon>
        <taxon>Trichoderma</taxon>
    </lineage>
</organism>
<accession>A0A2T4C2B2</accession>
<protein>
    <submittedName>
        <fullName evidence="1">Uncharacterized protein</fullName>
    </submittedName>
</protein>
<gene>
    <name evidence="1" type="ORF">M440DRAFT_1258394</name>
</gene>
<name>A0A2T4C2B2_TRILO</name>
<keyword evidence="2" id="KW-1185">Reference proteome</keyword>